<dbReference type="PROSITE" id="PS50972">
    <property type="entry name" value="PTERIN_BINDING"/>
    <property type="match status" value="1"/>
</dbReference>
<dbReference type="AlphaFoldDB" id="A0A9U5FV89"/>
<feature type="region of interest" description="Disordered" evidence="1">
    <location>
        <begin position="485"/>
        <end position="514"/>
    </location>
</feature>
<evidence type="ECO:0000259" key="2">
    <source>
        <dbReference type="PROSITE" id="PS50972"/>
    </source>
</evidence>
<dbReference type="Gene3D" id="3.20.20.20">
    <property type="entry name" value="Dihydropteroate synthase-like"/>
    <property type="match status" value="1"/>
</dbReference>
<evidence type="ECO:0000313" key="3">
    <source>
        <dbReference type="Proteomes" id="UP000675920"/>
    </source>
</evidence>
<evidence type="ECO:0000256" key="1">
    <source>
        <dbReference type="SAM" id="MobiDB-lite"/>
    </source>
</evidence>
<dbReference type="Proteomes" id="UP000675920">
    <property type="component" value="Unplaced"/>
</dbReference>
<accession>A0A9U5FV89</accession>
<dbReference type="RefSeq" id="WP_245591311.1">
    <property type="nucleotide sequence ID" value="NZ_AXWS01000008.1"/>
</dbReference>
<dbReference type="InterPro" id="IPR000489">
    <property type="entry name" value="Pterin-binding_dom"/>
</dbReference>
<reference evidence="4" key="1">
    <citation type="submission" date="2025-08" db="UniProtKB">
        <authorList>
            <consortium name="RefSeq"/>
        </authorList>
    </citation>
    <scope>IDENTIFICATION</scope>
</reference>
<proteinExistence type="predicted"/>
<sequence>MDHLVFLTGRLAEPALRRVLASMQPPSFTWEVREIGMQVAALMTADMIRRRVPAPVAASRIIVPGRCRGDLDALAVHYGIPVERGPEDLKDIPQHFKHAAQATDLSRYRTRIFAEIVDAPRLDVAGIVERARRHARDGADVIDLGCLPSTDFPHLEDAVRALKAEGLTVSVDSLDPQELLRGGRAGADYLLSLNIDTLWVADEVAATPILIPREPSDTASLHAAIDALRAKGRDFIADPILDPIPFGFTRSVVRYQALRDAYPDVKIMMGVGNVTELTEADTSGINAVLFGMCAELEIDAVLTTQVSGHARRAIREADVARRMMFAAWSQSRLPKGISDELLTTHAKRPFPDTPAEITVTAQSVRDPNFRVQVAEDGVHVYNRDGHRTAPDAFAHWPGLGLEGDGSHAFYMGVELARAEIAFQLGKRYVQDQPLRWGCAVEREAESLDAWCAPGTTMKTGAARAEALAARAEAVSAAASVAAAPADSGLAAAPGRPAPGHAPAADRAAPNPQEN</sequence>
<evidence type="ECO:0000313" key="4">
    <source>
        <dbReference type="RefSeq" id="WP_245591311.1"/>
    </source>
</evidence>
<dbReference type="InterPro" id="IPR011005">
    <property type="entry name" value="Dihydropteroate_synth-like_sf"/>
</dbReference>
<feature type="domain" description="Pterin-binding" evidence="2">
    <location>
        <begin position="94"/>
        <end position="325"/>
    </location>
</feature>
<name>A0A9U5FV89_9BURK</name>
<dbReference type="GO" id="GO:0042558">
    <property type="term" value="P:pteridine-containing compound metabolic process"/>
    <property type="evidence" value="ECO:0007669"/>
    <property type="project" value="InterPro"/>
</dbReference>
<dbReference type="Pfam" id="PF20123">
    <property type="entry name" value="DUF6513"/>
    <property type="match status" value="1"/>
</dbReference>
<organism evidence="3 4">
    <name type="scientific">Derxia gummosa DSM 723</name>
    <dbReference type="NCBI Taxonomy" id="1121388"/>
    <lineage>
        <taxon>Bacteria</taxon>
        <taxon>Pseudomonadati</taxon>
        <taxon>Pseudomonadota</taxon>
        <taxon>Betaproteobacteria</taxon>
        <taxon>Burkholderiales</taxon>
        <taxon>Alcaligenaceae</taxon>
        <taxon>Derxia</taxon>
    </lineage>
</organism>
<dbReference type="InterPro" id="IPR045406">
    <property type="entry name" value="DUF6513"/>
</dbReference>
<protein>
    <submittedName>
        <fullName evidence="4">DUF6513 domain-containing protein</fullName>
    </submittedName>
</protein>
<keyword evidence="3" id="KW-1185">Reference proteome</keyword>
<dbReference type="SUPFAM" id="SSF51717">
    <property type="entry name" value="Dihydropteroate synthetase-like"/>
    <property type="match status" value="1"/>
</dbReference>